<protein>
    <submittedName>
        <fullName evidence="2">N-acetyltransferase</fullName>
    </submittedName>
</protein>
<dbReference type="EMBL" id="BMEL01000001">
    <property type="protein sequence ID" value="GGF11975.1"/>
    <property type="molecule type" value="Genomic_DNA"/>
</dbReference>
<gene>
    <name evidence="2" type="ORF">GCM10010954_08260</name>
</gene>
<dbReference type="PANTHER" id="PTHR43792:SF13">
    <property type="entry name" value="ACETYLTRANSFERASE"/>
    <property type="match status" value="1"/>
</dbReference>
<dbReference type="PANTHER" id="PTHR43792">
    <property type="entry name" value="GNAT FAMILY, PUTATIVE (AFU_ORTHOLOGUE AFUA_3G00765)-RELATED-RELATED"/>
    <property type="match status" value="1"/>
</dbReference>
<feature type="domain" description="N-acetyltransferase" evidence="1">
    <location>
        <begin position="13"/>
        <end position="169"/>
    </location>
</feature>
<dbReference type="AlphaFoldDB" id="A0A917B099"/>
<evidence type="ECO:0000313" key="2">
    <source>
        <dbReference type="EMBL" id="GGF11975.1"/>
    </source>
</evidence>
<dbReference type="RefSeq" id="WP_188376190.1">
    <property type="nucleotide sequence ID" value="NZ_BMEL01000001.1"/>
</dbReference>
<organism evidence="2 3">
    <name type="scientific">Halobacillus andaensis</name>
    <dbReference type="NCBI Taxonomy" id="1176239"/>
    <lineage>
        <taxon>Bacteria</taxon>
        <taxon>Bacillati</taxon>
        <taxon>Bacillota</taxon>
        <taxon>Bacilli</taxon>
        <taxon>Bacillales</taxon>
        <taxon>Bacillaceae</taxon>
        <taxon>Halobacillus</taxon>
    </lineage>
</organism>
<proteinExistence type="predicted"/>
<comment type="caution">
    <text evidence="2">The sequence shown here is derived from an EMBL/GenBank/DDBJ whole genome shotgun (WGS) entry which is preliminary data.</text>
</comment>
<dbReference type="PROSITE" id="PS51186">
    <property type="entry name" value="GNAT"/>
    <property type="match status" value="1"/>
</dbReference>
<dbReference type="InterPro" id="IPR000182">
    <property type="entry name" value="GNAT_dom"/>
</dbReference>
<reference evidence="2" key="1">
    <citation type="journal article" date="2014" name="Int. J. Syst. Evol. Microbiol.">
        <title>Complete genome sequence of Corynebacterium casei LMG S-19264T (=DSM 44701T), isolated from a smear-ripened cheese.</title>
        <authorList>
            <consortium name="US DOE Joint Genome Institute (JGI-PGF)"/>
            <person name="Walter F."/>
            <person name="Albersmeier A."/>
            <person name="Kalinowski J."/>
            <person name="Ruckert C."/>
        </authorList>
    </citation>
    <scope>NUCLEOTIDE SEQUENCE</scope>
    <source>
        <strain evidence="2">CGMCC 1.12153</strain>
    </source>
</reference>
<evidence type="ECO:0000313" key="3">
    <source>
        <dbReference type="Proteomes" id="UP000660110"/>
    </source>
</evidence>
<dbReference type="InterPro" id="IPR051531">
    <property type="entry name" value="N-acetyltransferase"/>
</dbReference>
<reference evidence="2" key="2">
    <citation type="submission" date="2020-09" db="EMBL/GenBank/DDBJ databases">
        <authorList>
            <person name="Sun Q."/>
            <person name="Zhou Y."/>
        </authorList>
    </citation>
    <scope>NUCLEOTIDE SEQUENCE</scope>
    <source>
        <strain evidence="2">CGMCC 1.12153</strain>
    </source>
</reference>
<sequence length="180" mass="20703">MELLSARLKYIPMTIDLAQTIMKNPLAFYYKYQLPWNRSWPHDGLKAMLPFYVESLEEDSNHLGFGPWIIMDIDQERVIGDIGFKGIPDEEGTVEVGYHIVETERNQGYATEALKAMCNWAFENEQISSVEAQCGKSNIPSQKVLINNGFAQTLSNRDMFTFQKKKQKESKKSTPSRKEI</sequence>
<name>A0A917B099_HALAA</name>
<dbReference type="SUPFAM" id="SSF55729">
    <property type="entry name" value="Acyl-CoA N-acyltransferases (Nat)"/>
    <property type="match status" value="1"/>
</dbReference>
<dbReference type="Proteomes" id="UP000660110">
    <property type="component" value="Unassembled WGS sequence"/>
</dbReference>
<dbReference type="GO" id="GO:0016747">
    <property type="term" value="F:acyltransferase activity, transferring groups other than amino-acyl groups"/>
    <property type="evidence" value="ECO:0007669"/>
    <property type="project" value="InterPro"/>
</dbReference>
<dbReference type="CDD" id="cd04301">
    <property type="entry name" value="NAT_SF"/>
    <property type="match status" value="1"/>
</dbReference>
<keyword evidence="3" id="KW-1185">Reference proteome</keyword>
<accession>A0A917B099</accession>
<dbReference type="Pfam" id="PF13302">
    <property type="entry name" value="Acetyltransf_3"/>
    <property type="match status" value="1"/>
</dbReference>
<dbReference type="InterPro" id="IPR016181">
    <property type="entry name" value="Acyl_CoA_acyltransferase"/>
</dbReference>
<evidence type="ECO:0000259" key="1">
    <source>
        <dbReference type="PROSITE" id="PS51186"/>
    </source>
</evidence>
<dbReference type="Gene3D" id="3.40.630.30">
    <property type="match status" value="1"/>
</dbReference>